<accession>A0A6M4J0Y6</accession>
<dbReference type="NCBIfam" id="TIGR00236">
    <property type="entry name" value="wecB"/>
    <property type="match status" value="1"/>
</dbReference>
<evidence type="ECO:0000313" key="6">
    <source>
        <dbReference type="EMBL" id="QJR38191.1"/>
    </source>
</evidence>
<dbReference type="AlphaFoldDB" id="A0A6M4J0Y6"/>
<dbReference type="InterPro" id="IPR003331">
    <property type="entry name" value="UDP_GlcNAc_Epimerase_2_dom"/>
</dbReference>
<evidence type="ECO:0000256" key="4">
    <source>
        <dbReference type="RuleBase" id="RU003513"/>
    </source>
</evidence>
<keyword evidence="7" id="KW-1185">Reference proteome</keyword>
<organism evidence="6 7">
    <name type="scientific">Gemmatimonas groenlandica</name>
    <dbReference type="NCBI Taxonomy" id="2732249"/>
    <lineage>
        <taxon>Bacteria</taxon>
        <taxon>Pseudomonadati</taxon>
        <taxon>Gemmatimonadota</taxon>
        <taxon>Gemmatimonadia</taxon>
        <taxon>Gemmatimonadales</taxon>
        <taxon>Gemmatimonadaceae</taxon>
        <taxon>Gemmatimonas</taxon>
    </lineage>
</organism>
<proteinExistence type="inferred from homology"/>
<dbReference type="InterPro" id="IPR029767">
    <property type="entry name" value="WecB-like"/>
</dbReference>
<dbReference type="SUPFAM" id="SSF53756">
    <property type="entry name" value="UDP-Glycosyltransferase/glycogen phosphorylase"/>
    <property type="match status" value="1"/>
</dbReference>
<dbReference type="EMBL" id="CP053085">
    <property type="protein sequence ID" value="QJR38191.1"/>
    <property type="molecule type" value="Genomic_DNA"/>
</dbReference>
<dbReference type="EC" id="5.1.3.14" evidence="3"/>
<evidence type="ECO:0000256" key="1">
    <source>
        <dbReference type="ARBA" id="ARBA00023235"/>
    </source>
</evidence>
<dbReference type="PANTHER" id="PTHR43174">
    <property type="entry name" value="UDP-N-ACETYLGLUCOSAMINE 2-EPIMERASE"/>
    <property type="match status" value="1"/>
</dbReference>
<name>A0A6M4J0Y6_9BACT</name>
<evidence type="ECO:0000313" key="7">
    <source>
        <dbReference type="Proteomes" id="UP000500938"/>
    </source>
</evidence>
<sequence length="387" mass="42552">MRAIEPNEPPHVLAVVGTRPEVIKMAPVVRAIRERGRMRVTLVSTGQHRELLTRAFDDVGIQPDIALTLMTTNQTPSEFVSRCITALDEVMVQAKASVVLVQGDTSSAIAGAMAATWRSIPVGHVEAGLRSFNFQEPFPEEFHRRVVGVASQWHFTPTPESRDNLLREGVPMHRIFVTGNTIVDAVRQMDLSHPYENPALAALGEGRVALVTAHRRENHGAAMRDVARAVRRLIDAVPDLQVVFPLHPNPNVRGMFIETLGTTPRVLLTEPLAYRDLLKLMHRSTLILSDSGGLQEEAPSMGRPILILRERTERPEVVQVGAGILVGTDPDLIVKEALSILCDPVVYQRMVSGPNPFGDGRAGQHISEILESALIEEHDSSPVEMVI</sequence>
<dbReference type="Pfam" id="PF02350">
    <property type="entry name" value="Epimerase_2"/>
    <property type="match status" value="1"/>
</dbReference>
<reference evidence="6 7" key="1">
    <citation type="submission" date="2020-05" db="EMBL/GenBank/DDBJ databases">
        <title>Complete genome sequence of Gemmatimonas greenlandica TET16.</title>
        <authorList>
            <person name="Zeng Y."/>
        </authorList>
    </citation>
    <scope>NUCLEOTIDE SEQUENCE [LARGE SCALE GENOMIC DNA]</scope>
    <source>
        <strain evidence="6 7">TET16</strain>
    </source>
</reference>
<dbReference type="CDD" id="cd03786">
    <property type="entry name" value="GTB_UDP-GlcNAc_2-Epimerase"/>
    <property type="match status" value="1"/>
</dbReference>
<gene>
    <name evidence="6" type="primary">wecB</name>
    <name evidence="6" type="ORF">HKW67_10540</name>
</gene>
<protein>
    <recommendedName>
        <fullName evidence="3">UDP-N-acetylglucosamine 2-epimerase (non-hydrolyzing)</fullName>
        <ecNumber evidence="3">5.1.3.14</ecNumber>
    </recommendedName>
</protein>
<dbReference type="KEGG" id="ggr:HKW67_10540"/>
<dbReference type="PANTHER" id="PTHR43174:SF2">
    <property type="entry name" value="UDP-N-ACETYLGLUCOSAMINE 2-EPIMERASE"/>
    <property type="match status" value="1"/>
</dbReference>
<evidence type="ECO:0000256" key="2">
    <source>
        <dbReference type="ARBA" id="ARBA00038209"/>
    </source>
</evidence>
<comment type="similarity">
    <text evidence="2 4">Belongs to the UDP-N-acetylglucosamine 2-epimerase family.</text>
</comment>
<evidence type="ECO:0000259" key="5">
    <source>
        <dbReference type="Pfam" id="PF02350"/>
    </source>
</evidence>
<keyword evidence="1 4" id="KW-0413">Isomerase</keyword>
<evidence type="ECO:0000256" key="3">
    <source>
        <dbReference type="ARBA" id="ARBA00038858"/>
    </source>
</evidence>
<dbReference type="GO" id="GO:0008761">
    <property type="term" value="F:UDP-N-acetylglucosamine 2-epimerase activity"/>
    <property type="evidence" value="ECO:0007669"/>
    <property type="project" value="UniProtKB-EC"/>
</dbReference>
<dbReference type="Gene3D" id="3.40.50.2000">
    <property type="entry name" value="Glycogen Phosphorylase B"/>
    <property type="match status" value="2"/>
</dbReference>
<feature type="domain" description="UDP-N-acetylglucosamine 2-epimerase" evidence="5">
    <location>
        <begin position="31"/>
        <end position="371"/>
    </location>
</feature>
<dbReference type="Proteomes" id="UP000500938">
    <property type="component" value="Chromosome"/>
</dbReference>